<gene>
    <name evidence="1" type="ORF">NDU88_005499</name>
</gene>
<sequence>MRDLVPGYRTRRAQQFWKLPQCATPKARLFYKLWTAQVSSTYREPITEGGSPPKKIIAGVLDFERREEGAGADELDRKTRRRSRSCRRRPVWGLSFSLAANSCNNVLEAGMF</sequence>
<dbReference type="AlphaFoldDB" id="A0AAV7MES9"/>
<reference evidence="1" key="1">
    <citation type="journal article" date="2022" name="bioRxiv">
        <title>Sequencing and chromosome-scale assembly of the giantPleurodeles waltlgenome.</title>
        <authorList>
            <person name="Brown T."/>
            <person name="Elewa A."/>
            <person name="Iarovenko S."/>
            <person name="Subramanian E."/>
            <person name="Araus A.J."/>
            <person name="Petzold A."/>
            <person name="Susuki M."/>
            <person name="Suzuki K.-i.T."/>
            <person name="Hayashi T."/>
            <person name="Toyoda A."/>
            <person name="Oliveira C."/>
            <person name="Osipova E."/>
            <person name="Leigh N.D."/>
            <person name="Simon A."/>
            <person name="Yun M.H."/>
        </authorList>
    </citation>
    <scope>NUCLEOTIDE SEQUENCE</scope>
    <source>
        <strain evidence="1">20211129_DDA</strain>
        <tissue evidence="1">Liver</tissue>
    </source>
</reference>
<dbReference type="Proteomes" id="UP001066276">
    <property type="component" value="Chromosome 10"/>
</dbReference>
<proteinExistence type="predicted"/>
<comment type="caution">
    <text evidence="1">The sequence shown here is derived from an EMBL/GenBank/DDBJ whole genome shotgun (WGS) entry which is preliminary data.</text>
</comment>
<organism evidence="1 2">
    <name type="scientific">Pleurodeles waltl</name>
    <name type="common">Iberian ribbed newt</name>
    <dbReference type="NCBI Taxonomy" id="8319"/>
    <lineage>
        <taxon>Eukaryota</taxon>
        <taxon>Metazoa</taxon>
        <taxon>Chordata</taxon>
        <taxon>Craniata</taxon>
        <taxon>Vertebrata</taxon>
        <taxon>Euteleostomi</taxon>
        <taxon>Amphibia</taxon>
        <taxon>Batrachia</taxon>
        <taxon>Caudata</taxon>
        <taxon>Salamandroidea</taxon>
        <taxon>Salamandridae</taxon>
        <taxon>Pleurodelinae</taxon>
        <taxon>Pleurodeles</taxon>
    </lineage>
</organism>
<evidence type="ECO:0000313" key="1">
    <source>
        <dbReference type="EMBL" id="KAJ1100413.1"/>
    </source>
</evidence>
<name>A0AAV7MES9_PLEWA</name>
<dbReference type="EMBL" id="JANPWB010000014">
    <property type="protein sequence ID" value="KAJ1100413.1"/>
    <property type="molecule type" value="Genomic_DNA"/>
</dbReference>
<protein>
    <submittedName>
        <fullName evidence="1">Uncharacterized protein</fullName>
    </submittedName>
</protein>
<evidence type="ECO:0000313" key="2">
    <source>
        <dbReference type="Proteomes" id="UP001066276"/>
    </source>
</evidence>
<keyword evidence="2" id="KW-1185">Reference proteome</keyword>
<accession>A0AAV7MES9</accession>